<evidence type="ECO:0000256" key="11">
    <source>
        <dbReference type="ARBA" id="ARBA00023242"/>
    </source>
</evidence>
<dbReference type="EMBL" id="JBJKBG010000003">
    <property type="protein sequence ID" value="KAL3744439.1"/>
    <property type="molecule type" value="Genomic_DNA"/>
</dbReference>
<dbReference type="AlphaFoldDB" id="A0ABD3KXI1"/>
<feature type="domain" description="CULT" evidence="14">
    <location>
        <begin position="412"/>
        <end position="517"/>
    </location>
</feature>
<feature type="compositionally biased region" description="Basic and acidic residues" evidence="12">
    <location>
        <begin position="291"/>
        <end position="316"/>
    </location>
</feature>
<dbReference type="GO" id="GO:0005634">
    <property type="term" value="C:nucleus"/>
    <property type="evidence" value="ECO:0007669"/>
    <property type="project" value="UniProtKB-SubCell"/>
</dbReference>
<dbReference type="Pfam" id="PF03226">
    <property type="entry name" value="Yippee-Mis18"/>
    <property type="match status" value="1"/>
</dbReference>
<feature type="domain" description="Lon N-terminal" evidence="13">
    <location>
        <begin position="91"/>
        <end position="430"/>
    </location>
</feature>
<accession>A0ABD3KXI1</accession>
<dbReference type="Proteomes" id="UP001634007">
    <property type="component" value="Unassembled WGS sequence"/>
</dbReference>
<comment type="caution">
    <text evidence="15">The sequence shown here is derived from an EMBL/GenBank/DDBJ whole genome shotgun (WGS) entry which is preliminary data.</text>
</comment>
<feature type="region of interest" description="Disordered" evidence="12">
    <location>
        <begin position="291"/>
        <end position="333"/>
    </location>
</feature>
<keyword evidence="7" id="KW-0963">Cytoplasm</keyword>
<evidence type="ECO:0000256" key="5">
    <source>
        <dbReference type="ARBA" id="ARBA00009142"/>
    </source>
</evidence>
<comment type="subcellular location">
    <subcellularLocation>
        <location evidence="2">Cytoplasm</location>
    </subcellularLocation>
    <subcellularLocation>
        <location evidence="1">Nucleus</location>
    </subcellularLocation>
</comment>
<dbReference type="InterPro" id="IPR015947">
    <property type="entry name" value="PUA-like_sf"/>
</dbReference>
<dbReference type="InterPro" id="IPR034750">
    <property type="entry name" value="CULT"/>
</dbReference>
<dbReference type="Pfam" id="PF02190">
    <property type="entry name" value="LON_substr_bdg"/>
    <property type="match status" value="1"/>
</dbReference>
<protein>
    <recommendedName>
        <fullName evidence="6">Protein cereblon</fullName>
    </recommendedName>
</protein>
<dbReference type="FunFam" id="1.20.58.1480:FF:000007">
    <property type="entry name" value="Lon protease homolog"/>
    <property type="match status" value="1"/>
</dbReference>
<evidence type="ECO:0000256" key="10">
    <source>
        <dbReference type="ARBA" id="ARBA00022833"/>
    </source>
</evidence>
<comment type="pathway">
    <text evidence="3">Protein modification; protein ubiquitination.</text>
</comment>
<evidence type="ECO:0000256" key="1">
    <source>
        <dbReference type="ARBA" id="ARBA00004123"/>
    </source>
</evidence>
<proteinExistence type="inferred from homology"/>
<keyword evidence="8" id="KW-0479">Metal-binding</keyword>
<comment type="similarity">
    <text evidence="5">Belongs to the 4-toluene sulfonate uptake permease (TSUP) (TC 2.A.102) family.</text>
</comment>
<dbReference type="Gene3D" id="2.30.130.40">
    <property type="entry name" value="LON domain-like"/>
    <property type="match status" value="1"/>
</dbReference>
<dbReference type="InterPro" id="IPR046336">
    <property type="entry name" value="Lon_prtase_N_sf"/>
</dbReference>
<dbReference type="PROSITE" id="PS51787">
    <property type="entry name" value="LON_N"/>
    <property type="match status" value="1"/>
</dbReference>
<keyword evidence="16" id="KW-1185">Reference proteome</keyword>
<dbReference type="PANTHER" id="PTHR14255">
    <property type="entry name" value="CEREBLON"/>
    <property type="match status" value="1"/>
</dbReference>
<dbReference type="FunFam" id="2.170.150.20:FF:000007">
    <property type="entry name" value="Protein cereblon"/>
    <property type="match status" value="1"/>
</dbReference>
<dbReference type="GO" id="GO:0005737">
    <property type="term" value="C:cytoplasm"/>
    <property type="evidence" value="ECO:0007669"/>
    <property type="project" value="UniProtKB-SubCell"/>
</dbReference>
<organism evidence="15 16">
    <name type="scientific">Eucalyptus globulus</name>
    <name type="common">Tasmanian blue gum</name>
    <dbReference type="NCBI Taxonomy" id="34317"/>
    <lineage>
        <taxon>Eukaryota</taxon>
        <taxon>Viridiplantae</taxon>
        <taxon>Streptophyta</taxon>
        <taxon>Embryophyta</taxon>
        <taxon>Tracheophyta</taxon>
        <taxon>Spermatophyta</taxon>
        <taxon>Magnoliopsida</taxon>
        <taxon>eudicotyledons</taxon>
        <taxon>Gunneridae</taxon>
        <taxon>Pentapetalae</taxon>
        <taxon>rosids</taxon>
        <taxon>malvids</taxon>
        <taxon>Myrtales</taxon>
        <taxon>Myrtaceae</taxon>
        <taxon>Myrtoideae</taxon>
        <taxon>Eucalypteae</taxon>
        <taxon>Eucalyptus</taxon>
    </lineage>
</organism>
<dbReference type="SMART" id="SM00464">
    <property type="entry name" value="LON"/>
    <property type="match status" value="1"/>
</dbReference>
<evidence type="ECO:0000259" key="13">
    <source>
        <dbReference type="PROSITE" id="PS51787"/>
    </source>
</evidence>
<dbReference type="PANTHER" id="PTHR14255:SF4">
    <property type="entry name" value="PROTEIN CEREBLON"/>
    <property type="match status" value="1"/>
</dbReference>
<evidence type="ECO:0000256" key="3">
    <source>
        <dbReference type="ARBA" id="ARBA00004906"/>
    </source>
</evidence>
<keyword evidence="11" id="KW-0539">Nucleus</keyword>
<dbReference type="Gene3D" id="2.170.150.20">
    <property type="entry name" value="Peptide methionine sulfoxide reductase"/>
    <property type="match status" value="1"/>
</dbReference>
<evidence type="ECO:0000259" key="14">
    <source>
        <dbReference type="PROSITE" id="PS51788"/>
    </source>
</evidence>
<dbReference type="InterPro" id="IPR004910">
    <property type="entry name" value="Yippee/Mis18/Cereblon"/>
</dbReference>
<evidence type="ECO:0000256" key="4">
    <source>
        <dbReference type="ARBA" id="ARBA00005293"/>
    </source>
</evidence>
<keyword evidence="9" id="KW-0833">Ubl conjugation pathway</keyword>
<evidence type="ECO:0000256" key="6">
    <source>
        <dbReference type="ARBA" id="ARBA00014394"/>
    </source>
</evidence>
<sequence>MDDRSIIERERHQIEQIRELDFEELQVEEVDDALAWLDDDARYSARVRDGASVPSEFTFNATSASLHTYLGEVEDTHHGLAFLDGGSIHQLPLLSLDGVVLFPEATLPLRVIQPSLVATIERALSPIDFNTPLTIGVVCIYRDPGNDRLRFATTGTTAEIRQYRRLEDGSLIAVTRGQQRFCLKRRWIDADGVAYGEVQIIQEDLPLRTPRDAFGKLPRPSVLRDSDISRNCPENSPSKLLTFADEDNDSEAHSENSFESALSLPERRLHQSAIDCSYGYDVMDESTSSDDEKFVWESKSQDGRSHSHHHSDEKISGDASGSGGQSHKGSWRWTQRKAGTSNYGIPRAFWPHWVYRMYDSYSLAQRVADMWKQIVGAPAIDDGLVKKPDLLSFYVASKIPVSQPTRQELLDIDGVTYRLRREIELLDCFDQIQCKSCQTVIARRSDMLEMSGDVPEIMTLLKANGLAPMGEPNTKHGCFPGYAWRTATCGTCNRRMGWLYEATDNELPRSFWGIRSS</sequence>
<keyword evidence="10" id="KW-0862">Zinc</keyword>
<evidence type="ECO:0000256" key="8">
    <source>
        <dbReference type="ARBA" id="ARBA00022723"/>
    </source>
</evidence>
<dbReference type="CDD" id="cd15777">
    <property type="entry name" value="CRBN_C_like"/>
    <property type="match status" value="1"/>
</dbReference>
<dbReference type="GO" id="GO:0046872">
    <property type="term" value="F:metal ion binding"/>
    <property type="evidence" value="ECO:0007669"/>
    <property type="project" value="UniProtKB-KW"/>
</dbReference>
<comment type="similarity">
    <text evidence="4">Belongs to the CRBN family.</text>
</comment>
<gene>
    <name evidence="15" type="ORF">ACJRO7_013666</name>
</gene>
<evidence type="ECO:0000313" key="15">
    <source>
        <dbReference type="EMBL" id="KAL3744439.1"/>
    </source>
</evidence>
<reference evidence="15 16" key="1">
    <citation type="submission" date="2024-11" db="EMBL/GenBank/DDBJ databases">
        <title>Chromosome-level genome assembly of Eucalyptus globulus Labill. provides insights into its genome evolution.</title>
        <authorList>
            <person name="Li X."/>
        </authorList>
    </citation>
    <scope>NUCLEOTIDE SEQUENCE [LARGE SCALE GENOMIC DNA]</scope>
    <source>
        <strain evidence="15">CL2024</strain>
        <tissue evidence="15">Fresh tender leaves</tissue>
    </source>
</reference>
<dbReference type="PROSITE" id="PS51788">
    <property type="entry name" value="CULT"/>
    <property type="match status" value="1"/>
</dbReference>
<name>A0ABD3KXI1_EUCGL</name>
<evidence type="ECO:0000256" key="7">
    <source>
        <dbReference type="ARBA" id="ARBA00022490"/>
    </source>
</evidence>
<dbReference type="InterPro" id="IPR003111">
    <property type="entry name" value="Lon_prtase_N"/>
</dbReference>
<evidence type="ECO:0000256" key="2">
    <source>
        <dbReference type="ARBA" id="ARBA00004496"/>
    </source>
</evidence>
<evidence type="ECO:0000256" key="12">
    <source>
        <dbReference type="SAM" id="MobiDB-lite"/>
    </source>
</evidence>
<dbReference type="SUPFAM" id="SSF88697">
    <property type="entry name" value="PUA domain-like"/>
    <property type="match status" value="1"/>
</dbReference>
<evidence type="ECO:0000313" key="16">
    <source>
        <dbReference type="Proteomes" id="UP001634007"/>
    </source>
</evidence>
<evidence type="ECO:0000256" key="9">
    <source>
        <dbReference type="ARBA" id="ARBA00022786"/>
    </source>
</evidence>
<dbReference type="Gene3D" id="1.20.58.1480">
    <property type="match status" value="1"/>
</dbReference>